<dbReference type="Gene3D" id="3.40.50.720">
    <property type="entry name" value="NAD(P)-binding Rossmann-like Domain"/>
    <property type="match status" value="1"/>
</dbReference>
<comment type="similarity">
    <text evidence="1">Belongs to the short-chain dehydrogenases/reductases (SDR) family.</text>
</comment>
<dbReference type="SUPFAM" id="SSF51735">
    <property type="entry name" value="NAD(P)-binding Rossmann-fold domains"/>
    <property type="match status" value="1"/>
</dbReference>
<dbReference type="InterPro" id="IPR036291">
    <property type="entry name" value="NAD(P)-bd_dom_sf"/>
</dbReference>
<name>A0A2C8Z347_9MICO</name>
<reference evidence="3 4" key="1">
    <citation type="submission" date="2017-09" db="EMBL/GenBank/DDBJ databases">
        <authorList>
            <person name="Ehlers B."/>
            <person name="Leendertz F.H."/>
        </authorList>
    </citation>
    <scope>NUCLEOTIDE SEQUENCE [LARGE SCALE GENOMIC DNA]</scope>
    <source>
        <strain evidence="3 4">CGMCC 1.05381</strain>
    </source>
</reference>
<dbReference type="AlphaFoldDB" id="A0A2C8Z347"/>
<evidence type="ECO:0000256" key="2">
    <source>
        <dbReference type="ARBA" id="ARBA00023002"/>
    </source>
</evidence>
<accession>A0A2C8Z347</accession>
<dbReference type="EMBL" id="OCST01000002">
    <property type="protein sequence ID" value="SOE58068.1"/>
    <property type="molecule type" value="Genomic_DNA"/>
</dbReference>
<dbReference type="PANTHER" id="PTHR24320">
    <property type="entry name" value="RETINOL DEHYDROGENASE"/>
    <property type="match status" value="1"/>
</dbReference>
<dbReference type="PRINTS" id="PR00081">
    <property type="entry name" value="GDHRDH"/>
</dbReference>
<keyword evidence="4" id="KW-1185">Reference proteome</keyword>
<gene>
    <name evidence="3" type="ORF">SAMN06296378_0717</name>
</gene>
<organism evidence="3 4">
    <name type="scientific">Salinibacterium xinjiangense</name>
    <dbReference type="NCBI Taxonomy" id="386302"/>
    <lineage>
        <taxon>Bacteria</taxon>
        <taxon>Bacillati</taxon>
        <taxon>Actinomycetota</taxon>
        <taxon>Actinomycetes</taxon>
        <taxon>Micrococcales</taxon>
        <taxon>Microbacteriaceae</taxon>
        <taxon>Salinibacterium</taxon>
    </lineage>
</organism>
<evidence type="ECO:0000313" key="4">
    <source>
        <dbReference type="Proteomes" id="UP000219440"/>
    </source>
</evidence>
<proteinExistence type="inferred from homology"/>
<dbReference type="Proteomes" id="UP000219440">
    <property type="component" value="Unassembled WGS sequence"/>
</dbReference>
<protein>
    <submittedName>
        <fullName evidence="3">Short chain dehydrogenase</fullName>
    </submittedName>
</protein>
<evidence type="ECO:0000256" key="1">
    <source>
        <dbReference type="ARBA" id="ARBA00006484"/>
    </source>
</evidence>
<dbReference type="RefSeq" id="WP_097059904.1">
    <property type="nucleotide sequence ID" value="NZ_BMLC01000001.1"/>
</dbReference>
<dbReference type="GO" id="GO:0016491">
    <property type="term" value="F:oxidoreductase activity"/>
    <property type="evidence" value="ECO:0007669"/>
    <property type="project" value="UniProtKB-KW"/>
</dbReference>
<evidence type="ECO:0000313" key="3">
    <source>
        <dbReference type="EMBL" id="SOE58068.1"/>
    </source>
</evidence>
<dbReference type="InterPro" id="IPR002347">
    <property type="entry name" value="SDR_fam"/>
</dbReference>
<dbReference type="Pfam" id="PF00106">
    <property type="entry name" value="adh_short"/>
    <property type="match status" value="1"/>
</dbReference>
<sequence>MSWNPSHPPRQDGRTFVVTGGNAGLGYFTAEQLASTGAHVVLASRSPARAGLAASSIRGNVAGASIDTLTLDLASLDSVHEAGSRLADYGRLDGLILNAGATTGSGQRKESVDGFELTMATNFIGHFALTALAWPALTRTEGSRVVGLGSLSTLLMLPNPGDMLSKRGYTFFRAYALSKHAMQGFIIELDRRVRQSSTFGKVPDVTAVLAHPGYAIDGLTPLRPGIADRTPLMRAGAAALVFATQGKNRGAAPTVRAALDPSFTGGELVGPQYLTRGRPVLQHPTGTSGSREFGGHIWALAEEWIGRDFDV</sequence>
<dbReference type="PANTHER" id="PTHR24320:SF148">
    <property type="entry name" value="NAD(P)-BINDING ROSSMANN-FOLD SUPERFAMILY PROTEIN"/>
    <property type="match status" value="1"/>
</dbReference>
<keyword evidence="2" id="KW-0560">Oxidoreductase</keyword>
<dbReference type="OrthoDB" id="4577644at2"/>